<name>A0A3G9K614_9ACTN</name>
<dbReference type="InterPro" id="IPR018461">
    <property type="entry name" value="Na/H_Antiport_NhaC-like_C"/>
</dbReference>
<keyword evidence="12" id="KW-1185">Reference proteome</keyword>
<protein>
    <submittedName>
        <fullName evidence="11">Na+/H+ antiporter</fullName>
    </submittedName>
</protein>
<comment type="similarity">
    <text evidence="8">Belongs to the NhaC Na(+)/H(+) (TC 2.A.35) antiporter family.</text>
</comment>
<dbReference type="KEGG" id="pcat:Pcatena_10190"/>
<evidence type="ECO:0000313" key="12">
    <source>
        <dbReference type="Proteomes" id="UP000273154"/>
    </source>
</evidence>
<dbReference type="PANTHER" id="PTHR33451">
    <property type="entry name" value="MALATE-2H(+)/NA(+)-LACTATE ANTIPORTER"/>
    <property type="match status" value="1"/>
</dbReference>
<keyword evidence="3" id="KW-0050">Antiport</keyword>
<dbReference type="GO" id="GO:0015297">
    <property type="term" value="F:antiporter activity"/>
    <property type="evidence" value="ECO:0007669"/>
    <property type="project" value="UniProtKB-KW"/>
</dbReference>
<reference evidence="12" key="1">
    <citation type="submission" date="2018-11" db="EMBL/GenBank/DDBJ databases">
        <title>Comparative genomics of Parolsenella catena and Libanicoccus massiliensis: Reclassification of Libanicoccus massiliensis as Parolsenella massiliensis comb. nov.</title>
        <authorList>
            <person name="Sakamoto M."/>
            <person name="Ikeyama N."/>
            <person name="Murakami T."/>
            <person name="Mori H."/>
            <person name="Yuki M."/>
            <person name="Ohkuma M."/>
        </authorList>
    </citation>
    <scope>NUCLEOTIDE SEQUENCE [LARGE SCALE GENOMIC DNA]</scope>
    <source>
        <strain evidence="12">JCM 31932</strain>
    </source>
</reference>
<gene>
    <name evidence="11" type="primary">nhaC</name>
    <name evidence="11" type="ORF">Pcatena_10190</name>
</gene>
<feature type="transmembrane region" description="Helical" evidence="9">
    <location>
        <begin position="97"/>
        <end position="118"/>
    </location>
</feature>
<evidence type="ECO:0000256" key="8">
    <source>
        <dbReference type="ARBA" id="ARBA00038435"/>
    </source>
</evidence>
<feature type="transmembrane region" description="Helical" evidence="9">
    <location>
        <begin position="185"/>
        <end position="206"/>
    </location>
</feature>
<evidence type="ECO:0000313" key="11">
    <source>
        <dbReference type="EMBL" id="BBH50432.1"/>
    </source>
</evidence>
<comment type="subcellular location">
    <subcellularLocation>
        <location evidence="1">Cell membrane</location>
        <topology evidence="1">Multi-pass membrane protein</topology>
    </subcellularLocation>
</comment>
<keyword evidence="4" id="KW-1003">Cell membrane</keyword>
<feature type="transmembrane region" description="Helical" evidence="9">
    <location>
        <begin position="218"/>
        <end position="241"/>
    </location>
</feature>
<dbReference type="InterPro" id="IPR052180">
    <property type="entry name" value="NhaC_Na-H+_Antiporter"/>
</dbReference>
<feature type="transmembrane region" description="Helical" evidence="9">
    <location>
        <begin position="124"/>
        <end position="152"/>
    </location>
</feature>
<feature type="domain" description="Na+/H+ antiporter NhaC-like C-terminal" evidence="10">
    <location>
        <begin position="150"/>
        <end position="405"/>
    </location>
</feature>
<feature type="transmembrane region" description="Helical" evidence="9">
    <location>
        <begin position="248"/>
        <end position="266"/>
    </location>
</feature>
<evidence type="ECO:0000256" key="4">
    <source>
        <dbReference type="ARBA" id="ARBA00022475"/>
    </source>
</evidence>
<feature type="transmembrane region" description="Helical" evidence="9">
    <location>
        <begin position="298"/>
        <end position="317"/>
    </location>
</feature>
<sequence>MLELAVLGSFCACLMALVALGTPVLVPLAIGFLLFCGYGIARGHSVRDVLGMALDGISGARGVLESFMLIGILTALWRAAGTISEVVLLATPFVTPAMAPLAVFLLTGAMSFLMGTAFGTAATMGVVCMTIATSMGASSLLCGGAVLAGSYFGDRCSPMSSSALLVRSVTHTTLGQNLRSMMRSALVPLAVTLLVYGLAGLALAPAGGAAASGTTAALAGYFDQGVVALLPVVPVLVLPLARVGMKRTMVASIAIAALVSVLVRGVAPADLVWSAVAGYVPAGAGTVVRSLMSGGGIVSMLNASAIVCLSSSFSGLFMGTGLLDGVRGHVAGLAERVTPFAAVLAVAVPASMIACNQTLGTMLANDLCSGLEPTSGSLALDLEDSAVVVSPLVPWSTACAAVVTMCGAPEMCWATAVYLWLIPLWHLAATLAARHGSRASRGVARLALGPRGVATA</sequence>
<proteinExistence type="inferred from homology"/>
<keyword evidence="5 9" id="KW-0812">Transmembrane</keyword>
<dbReference type="GeneID" id="88849152"/>
<feature type="transmembrane region" description="Helical" evidence="9">
    <location>
        <begin position="67"/>
        <end position="90"/>
    </location>
</feature>
<dbReference type="Proteomes" id="UP000273154">
    <property type="component" value="Chromosome"/>
</dbReference>
<dbReference type="PANTHER" id="PTHR33451:SF3">
    <property type="entry name" value="MALATE-2H(+)_NA(+)-LACTATE ANTIPORTER"/>
    <property type="match status" value="1"/>
</dbReference>
<dbReference type="RefSeq" id="WP_172596382.1">
    <property type="nucleotide sequence ID" value="NZ_AP019367.1"/>
</dbReference>
<keyword evidence="6 9" id="KW-1133">Transmembrane helix</keyword>
<accession>A0A3G9K614</accession>
<evidence type="ECO:0000259" key="10">
    <source>
        <dbReference type="Pfam" id="PF03553"/>
    </source>
</evidence>
<dbReference type="AlphaFoldDB" id="A0A3G9K614"/>
<evidence type="ECO:0000256" key="6">
    <source>
        <dbReference type="ARBA" id="ARBA00022989"/>
    </source>
</evidence>
<evidence type="ECO:0000256" key="5">
    <source>
        <dbReference type="ARBA" id="ARBA00022692"/>
    </source>
</evidence>
<keyword evidence="7 9" id="KW-0472">Membrane</keyword>
<dbReference type="EMBL" id="AP019367">
    <property type="protein sequence ID" value="BBH50432.1"/>
    <property type="molecule type" value="Genomic_DNA"/>
</dbReference>
<organism evidence="11 12">
    <name type="scientific">Parolsenella catena</name>
    <dbReference type="NCBI Taxonomy" id="2003188"/>
    <lineage>
        <taxon>Bacteria</taxon>
        <taxon>Bacillati</taxon>
        <taxon>Actinomycetota</taxon>
        <taxon>Coriobacteriia</taxon>
        <taxon>Coriobacteriales</taxon>
        <taxon>Atopobiaceae</taxon>
        <taxon>Parolsenella</taxon>
    </lineage>
</organism>
<evidence type="ECO:0000256" key="7">
    <source>
        <dbReference type="ARBA" id="ARBA00023136"/>
    </source>
</evidence>
<dbReference type="Pfam" id="PF03553">
    <property type="entry name" value="Na_H_antiporter"/>
    <property type="match status" value="1"/>
</dbReference>
<evidence type="ECO:0000256" key="1">
    <source>
        <dbReference type="ARBA" id="ARBA00004651"/>
    </source>
</evidence>
<dbReference type="GO" id="GO:0005886">
    <property type="term" value="C:plasma membrane"/>
    <property type="evidence" value="ECO:0007669"/>
    <property type="project" value="UniProtKB-SubCell"/>
</dbReference>
<evidence type="ECO:0000256" key="2">
    <source>
        <dbReference type="ARBA" id="ARBA00022448"/>
    </source>
</evidence>
<evidence type="ECO:0000256" key="3">
    <source>
        <dbReference type="ARBA" id="ARBA00022449"/>
    </source>
</evidence>
<feature type="transmembrane region" description="Helical" evidence="9">
    <location>
        <begin position="337"/>
        <end position="355"/>
    </location>
</feature>
<feature type="transmembrane region" description="Helical" evidence="9">
    <location>
        <begin position="272"/>
        <end position="291"/>
    </location>
</feature>
<evidence type="ECO:0000256" key="9">
    <source>
        <dbReference type="SAM" id="Phobius"/>
    </source>
</evidence>
<keyword evidence="2" id="KW-0813">Transport</keyword>